<dbReference type="InterPro" id="IPR036388">
    <property type="entry name" value="WH-like_DNA-bd_sf"/>
</dbReference>
<name>A0A8J3G1L2_9PROT</name>
<comment type="caution">
    <text evidence="3">The sequence shown here is derived from an EMBL/GenBank/DDBJ whole genome shotgun (WGS) entry which is preliminary data.</text>
</comment>
<dbReference type="RefSeq" id="WP_189496093.1">
    <property type="nucleotide sequence ID" value="NZ_BMZH01000003.1"/>
</dbReference>
<accession>A0A8J3G1L2</accession>
<organism evidence="3 4">
    <name type="scientific">Algimonas arctica</name>
    <dbReference type="NCBI Taxonomy" id="1479486"/>
    <lineage>
        <taxon>Bacteria</taxon>
        <taxon>Pseudomonadati</taxon>
        <taxon>Pseudomonadota</taxon>
        <taxon>Alphaproteobacteria</taxon>
        <taxon>Maricaulales</taxon>
        <taxon>Robiginitomaculaceae</taxon>
        <taxon>Algimonas</taxon>
    </lineage>
</organism>
<dbReference type="Pfam" id="PF00753">
    <property type="entry name" value="Lactamase_B"/>
    <property type="match status" value="1"/>
</dbReference>
<dbReference type="SUPFAM" id="SSF56281">
    <property type="entry name" value="Metallo-hydrolase/oxidoreductase"/>
    <property type="match status" value="1"/>
</dbReference>
<dbReference type="EMBL" id="BMZH01000003">
    <property type="protein sequence ID" value="GHA89089.1"/>
    <property type="molecule type" value="Genomic_DNA"/>
</dbReference>
<dbReference type="Gene3D" id="1.10.10.10">
    <property type="entry name" value="Winged helix-like DNA-binding domain superfamily/Winged helix DNA-binding domain"/>
    <property type="match status" value="1"/>
</dbReference>
<dbReference type="InterPro" id="IPR001279">
    <property type="entry name" value="Metallo-B-lactamas"/>
</dbReference>
<dbReference type="Pfam" id="PF21221">
    <property type="entry name" value="B_lactamase-like_C"/>
    <property type="match status" value="1"/>
</dbReference>
<evidence type="ECO:0000256" key="1">
    <source>
        <dbReference type="SAM" id="MobiDB-lite"/>
    </source>
</evidence>
<dbReference type="PANTHER" id="PTHR23131:SF4">
    <property type="entry name" value="METALLO-BETA-LACTAMASE SUPERFAMILY POTEIN"/>
    <property type="match status" value="1"/>
</dbReference>
<sequence length="373" mass="41862">MKTPSILKTKKPSSPQDASLIPSDRSSRMLEFVTEDKPQPGEVREIADGVFWLRFSLPMTGLNHINLYALRDGDGWVVVDTGIAMAESKRQWEGHFKELMGGRPVNRVICTHLHPDHTGLAGWICRKFGAPLLMTRGEYMLCRLLVADTGHPAPQEGITFYRKAGFTTPQIDLYKKRFGGFGKAVEELPHAYDRLTDGEWGKIGKYTWRIIIGSGHSPEHACLYCEELGLCLTGDQLLPNISSNVSVWPTEPEGNPLNDWISSCHKLIKELPEDTLIGPAHGVPFRGAHKRLSKLIEHHEKALDRLYEFCVEPKMATEVYSVLFRRPIDDTNRIMAVGEAVAHLNCLKGRGLLSRRLNDAGQFTYKARIPKVG</sequence>
<dbReference type="SMART" id="SM00849">
    <property type="entry name" value="Lactamase_B"/>
    <property type="match status" value="1"/>
</dbReference>
<dbReference type="InterPro" id="IPR050662">
    <property type="entry name" value="Sec-metab_biosynth-thioest"/>
</dbReference>
<dbReference type="Gene3D" id="3.60.15.10">
    <property type="entry name" value="Ribonuclease Z/Hydroxyacylglutathione hydrolase-like"/>
    <property type="match status" value="1"/>
</dbReference>
<evidence type="ECO:0000313" key="3">
    <source>
        <dbReference type="EMBL" id="GHA89089.1"/>
    </source>
</evidence>
<dbReference type="PANTHER" id="PTHR23131">
    <property type="entry name" value="ENDORIBONUCLEASE LACTB2"/>
    <property type="match status" value="1"/>
</dbReference>
<gene>
    <name evidence="3" type="ORF">GCM10009069_10190</name>
</gene>
<dbReference type="InterPro" id="IPR048933">
    <property type="entry name" value="B_lactamase-like_C"/>
</dbReference>
<feature type="domain" description="Metallo-beta-lactamase" evidence="2">
    <location>
        <begin position="64"/>
        <end position="281"/>
    </location>
</feature>
<reference evidence="3" key="2">
    <citation type="submission" date="2020-09" db="EMBL/GenBank/DDBJ databases">
        <authorList>
            <person name="Sun Q."/>
            <person name="Kim S."/>
        </authorList>
    </citation>
    <scope>NUCLEOTIDE SEQUENCE</scope>
    <source>
        <strain evidence="3">KCTC 32513</strain>
    </source>
</reference>
<dbReference type="AlphaFoldDB" id="A0A8J3G1L2"/>
<protein>
    <submittedName>
        <fullName evidence="3">Zinc metallohydrolase glyoxalase II family protein</fullName>
    </submittedName>
</protein>
<feature type="region of interest" description="Disordered" evidence="1">
    <location>
        <begin position="1"/>
        <end position="27"/>
    </location>
</feature>
<evidence type="ECO:0000259" key="2">
    <source>
        <dbReference type="SMART" id="SM00849"/>
    </source>
</evidence>
<reference evidence="3" key="1">
    <citation type="journal article" date="2014" name="Int. J. Syst. Evol. Microbiol.">
        <title>Complete genome sequence of Corynebacterium casei LMG S-19264T (=DSM 44701T), isolated from a smear-ripened cheese.</title>
        <authorList>
            <consortium name="US DOE Joint Genome Institute (JGI-PGF)"/>
            <person name="Walter F."/>
            <person name="Albersmeier A."/>
            <person name="Kalinowski J."/>
            <person name="Ruckert C."/>
        </authorList>
    </citation>
    <scope>NUCLEOTIDE SEQUENCE</scope>
    <source>
        <strain evidence="3">KCTC 32513</strain>
    </source>
</reference>
<dbReference type="Proteomes" id="UP000634004">
    <property type="component" value="Unassembled WGS sequence"/>
</dbReference>
<proteinExistence type="predicted"/>
<keyword evidence="4" id="KW-1185">Reference proteome</keyword>
<evidence type="ECO:0000313" key="4">
    <source>
        <dbReference type="Proteomes" id="UP000634004"/>
    </source>
</evidence>
<dbReference type="InterPro" id="IPR036866">
    <property type="entry name" value="RibonucZ/Hydroxyglut_hydro"/>
</dbReference>